<sequence>MMLGLLSNRRLTYTTYKKAPHGFTLTEMVIIGLIVGIFAAISVPSFLGWLNRKKVDDVIAQVEGALKEAQSEAIKQGQICEVDLGVLVPNTITARVQGTSQTCLPTGPRNLEKLGVSILTNNETGIAMAFTNGTTVEFSPRGTTTTNNLLVFYRPGNTGRCLAISSGLGIVRIGDYTEIVNPNTLSASNCETSG</sequence>
<keyword evidence="7 8" id="KW-0472">Membrane</keyword>
<gene>
    <name evidence="10" type="ORF">C1752_02693</name>
</gene>
<evidence type="ECO:0000256" key="8">
    <source>
        <dbReference type="SAM" id="Phobius"/>
    </source>
</evidence>
<comment type="caution">
    <text evidence="10">The sequence shown here is derived from an EMBL/GenBank/DDBJ whole genome shotgun (WGS) entry which is preliminary data.</text>
</comment>
<evidence type="ECO:0000259" key="9">
    <source>
        <dbReference type="Pfam" id="PF12019"/>
    </source>
</evidence>
<keyword evidence="2" id="KW-1003">Cell membrane</keyword>
<evidence type="ECO:0000256" key="6">
    <source>
        <dbReference type="ARBA" id="ARBA00022989"/>
    </source>
</evidence>
<keyword evidence="3" id="KW-0488">Methylation</keyword>
<dbReference type="InterPro" id="IPR022346">
    <property type="entry name" value="T2SS_GspH"/>
</dbReference>
<keyword evidence="11" id="KW-1185">Reference proteome</keyword>
<reference evidence="10 11" key="1">
    <citation type="journal article" date="2018" name="Sci. Rep.">
        <title>A novel species of the marine cyanobacterium Acaryochloris with a unique pigment content and lifestyle.</title>
        <authorList>
            <person name="Partensky F."/>
            <person name="Six C."/>
            <person name="Ratin M."/>
            <person name="Garczarek L."/>
            <person name="Vaulot D."/>
            <person name="Probert I."/>
            <person name="Calteau A."/>
            <person name="Gourvil P."/>
            <person name="Marie D."/>
            <person name="Grebert T."/>
            <person name="Bouchier C."/>
            <person name="Le Panse S."/>
            <person name="Gachenot M."/>
            <person name="Rodriguez F."/>
            <person name="Garrido J.L."/>
        </authorList>
    </citation>
    <scope>NUCLEOTIDE SEQUENCE [LARGE SCALE GENOMIC DNA]</scope>
    <source>
        <strain evidence="10 11">RCC1774</strain>
    </source>
</reference>
<feature type="transmembrane region" description="Helical" evidence="8">
    <location>
        <begin position="28"/>
        <end position="50"/>
    </location>
</feature>
<evidence type="ECO:0000313" key="10">
    <source>
        <dbReference type="EMBL" id="PZD73068.1"/>
    </source>
</evidence>
<dbReference type="GO" id="GO:0005886">
    <property type="term" value="C:plasma membrane"/>
    <property type="evidence" value="ECO:0007669"/>
    <property type="project" value="UniProtKB-SubCell"/>
</dbReference>
<evidence type="ECO:0000256" key="5">
    <source>
        <dbReference type="ARBA" id="ARBA00022692"/>
    </source>
</evidence>
<evidence type="ECO:0000313" key="11">
    <source>
        <dbReference type="Proteomes" id="UP000248857"/>
    </source>
</evidence>
<dbReference type="GO" id="GO:0015628">
    <property type="term" value="P:protein secretion by the type II secretion system"/>
    <property type="evidence" value="ECO:0007669"/>
    <property type="project" value="InterPro"/>
</dbReference>
<keyword evidence="4" id="KW-0997">Cell inner membrane</keyword>
<evidence type="ECO:0000256" key="1">
    <source>
        <dbReference type="ARBA" id="ARBA00004377"/>
    </source>
</evidence>
<comment type="subcellular location">
    <subcellularLocation>
        <location evidence="1">Cell inner membrane</location>
        <topology evidence="1">Single-pass membrane protein</topology>
    </subcellularLocation>
</comment>
<dbReference type="EMBL" id="PQWO01000007">
    <property type="protein sequence ID" value="PZD73068.1"/>
    <property type="molecule type" value="Genomic_DNA"/>
</dbReference>
<dbReference type="Pfam" id="PF12019">
    <property type="entry name" value="GspH"/>
    <property type="match status" value="1"/>
</dbReference>
<feature type="domain" description="General secretion pathway GspH" evidence="9">
    <location>
        <begin position="61"/>
        <end position="166"/>
    </location>
</feature>
<dbReference type="Gene3D" id="3.30.700.10">
    <property type="entry name" value="Glycoprotein, Type 4 Pilin"/>
    <property type="match status" value="1"/>
</dbReference>
<proteinExistence type="predicted"/>
<dbReference type="InterPro" id="IPR045584">
    <property type="entry name" value="Pilin-like"/>
</dbReference>
<evidence type="ECO:0000256" key="4">
    <source>
        <dbReference type="ARBA" id="ARBA00022519"/>
    </source>
</evidence>
<dbReference type="SUPFAM" id="SSF54523">
    <property type="entry name" value="Pili subunits"/>
    <property type="match status" value="1"/>
</dbReference>
<accession>A0A2W1JHV9</accession>
<organism evidence="10 11">
    <name type="scientific">Acaryochloris thomasi RCC1774</name>
    <dbReference type="NCBI Taxonomy" id="1764569"/>
    <lineage>
        <taxon>Bacteria</taxon>
        <taxon>Bacillati</taxon>
        <taxon>Cyanobacteriota</taxon>
        <taxon>Cyanophyceae</taxon>
        <taxon>Acaryochloridales</taxon>
        <taxon>Acaryochloridaceae</taxon>
        <taxon>Acaryochloris</taxon>
        <taxon>Acaryochloris thomasi</taxon>
    </lineage>
</organism>
<keyword evidence="6 8" id="KW-1133">Transmembrane helix</keyword>
<evidence type="ECO:0000256" key="2">
    <source>
        <dbReference type="ARBA" id="ARBA00022475"/>
    </source>
</evidence>
<dbReference type="AlphaFoldDB" id="A0A2W1JHV9"/>
<protein>
    <recommendedName>
        <fullName evidence="9">General secretion pathway GspH domain-containing protein</fullName>
    </recommendedName>
</protein>
<dbReference type="Proteomes" id="UP000248857">
    <property type="component" value="Unassembled WGS sequence"/>
</dbReference>
<dbReference type="GO" id="GO:0015627">
    <property type="term" value="C:type II protein secretion system complex"/>
    <property type="evidence" value="ECO:0007669"/>
    <property type="project" value="InterPro"/>
</dbReference>
<evidence type="ECO:0000256" key="7">
    <source>
        <dbReference type="ARBA" id="ARBA00023136"/>
    </source>
</evidence>
<keyword evidence="5 8" id="KW-0812">Transmembrane</keyword>
<name>A0A2W1JHV9_9CYAN</name>
<evidence type="ECO:0000256" key="3">
    <source>
        <dbReference type="ARBA" id="ARBA00022481"/>
    </source>
</evidence>